<evidence type="ECO:0000313" key="3">
    <source>
        <dbReference type="Proteomes" id="UP001175000"/>
    </source>
</evidence>
<protein>
    <submittedName>
        <fullName evidence="2">Uncharacterized protein</fullName>
    </submittedName>
</protein>
<reference evidence="2" key="1">
    <citation type="submission" date="2023-06" db="EMBL/GenBank/DDBJ databases">
        <title>Genome-scale phylogeny and comparative genomics of the fungal order Sordariales.</title>
        <authorList>
            <consortium name="Lawrence Berkeley National Laboratory"/>
            <person name="Hensen N."/>
            <person name="Bonometti L."/>
            <person name="Westerberg I."/>
            <person name="Brannstrom I.O."/>
            <person name="Guillou S."/>
            <person name="Cros-Aarteil S."/>
            <person name="Calhoun S."/>
            <person name="Haridas S."/>
            <person name="Kuo A."/>
            <person name="Mondo S."/>
            <person name="Pangilinan J."/>
            <person name="Riley R."/>
            <person name="Labutti K."/>
            <person name="Andreopoulos B."/>
            <person name="Lipzen A."/>
            <person name="Chen C."/>
            <person name="Yanf M."/>
            <person name="Daum C."/>
            <person name="Ng V."/>
            <person name="Clum A."/>
            <person name="Steindorff A."/>
            <person name="Ohm R."/>
            <person name="Martin F."/>
            <person name="Silar P."/>
            <person name="Natvig D."/>
            <person name="Lalanne C."/>
            <person name="Gautier V."/>
            <person name="Ament-Velasquez S.L."/>
            <person name="Kruys A."/>
            <person name="Hutchinson M.I."/>
            <person name="Powell A.J."/>
            <person name="Barry K."/>
            <person name="Miller A.N."/>
            <person name="Grigoriev I.V."/>
            <person name="Debuchy R."/>
            <person name="Gladieux P."/>
            <person name="Thoren M.H."/>
            <person name="Johannesson H."/>
        </authorList>
    </citation>
    <scope>NUCLEOTIDE SEQUENCE</scope>
    <source>
        <strain evidence="2">CBS 606.72</strain>
    </source>
</reference>
<dbReference type="EMBL" id="JAULSU010000004">
    <property type="protein sequence ID" value="KAK0618891.1"/>
    <property type="molecule type" value="Genomic_DNA"/>
</dbReference>
<organism evidence="2 3">
    <name type="scientific">Immersiella caudata</name>
    <dbReference type="NCBI Taxonomy" id="314043"/>
    <lineage>
        <taxon>Eukaryota</taxon>
        <taxon>Fungi</taxon>
        <taxon>Dikarya</taxon>
        <taxon>Ascomycota</taxon>
        <taxon>Pezizomycotina</taxon>
        <taxon>Sordariomycetes</taxon>
        <taxon>Sordariomycetidae</taxon>
        <taxon>Sordariales</taxon>
        <taxon>Lasiosphaeriaceae</taxon>
        <taxon>Immersiella</taxon>
    </lineage>
</organism>
<comment type="caution">
    <text evidence="2">The sequence shown here is derived from an EMBL/GenBank/DDBJ whole genome shotgun (WGS) entry which is preliminary data.</text>
</comment>
<name>A0AA40BYR9_9PEZI</name>
<dbReference type="Gene3D" id="3.40.1310.20">
    <property type="match status" value="1"/>
</dbReference>
<feature type="compositionally biased region" description="Low complexity" evidence="1">
    <location>
        <begin position="139"/>
        <end position="155"/>
    </location>
</feature>
<accession>A0AA40BYR9</accession>
<proteinExistence type="predicted"/>
<evidence type="ECO:0000256" key="1">
    <source>
        <dbReference type="SAM" id="MobiDB-lite"/>
    </source>
</evidence>
<dbReference type="AlphaFoldDB" id="A0AA40BYR9"/>
<gene>
    <name evidence="2" type="ORF">B0T14DRAFT_565798</name>
</gene>
<keyword evidence="3" id="KW-1185">Reference proteome</keyword>
<feature type="region of interest" description="Disordered" evidence="1">
    <location>
        <begin position="131"/>
        <end position="159"/>
    </location>
</feature>
<evidence type="ECO:0000313" key="2">
    <source>
        <dbReference type="EMBL" id="KAK0618891.1"/>
    </source>
</evidence>
<dbReference type="Proteomes" id="UP001175000">
    <property type="component" value="Unassembled WGS sequence"/>
</dbReference>
<sequence length="258" mass="29720">MDRSSTRNPRAKNSVYPNSTRYSARYLILIYTETSLRFDPLEIRRLASRWRAQCTIVRQTRHNDTGTHNYLAFVDFVGKRFQTRNRNSFDIQGYHPKWLHLTSSPWRHLEQMTERGEVIWNGVFSRVQQGQEGRRKIGSSTVARESSSRSVSADSPLPAMNPSEGFAEGRDWEFLGAADTESSFLDLCGASEMPKETLDTVERMLELASPSYEHSGREETEISRNVRFWQDGFRAGYEAARGVSYGDLKQSKEFDVLR</sequence>